<proteinExistence type="inferred from homology"/>
<dbReference type="PANTHER" id="PTHR11803:SF58">
    <property type="entry name" value="PROTEIN HMF1-RELATED"/>
    <property type="match status" value="1"/>
</dbReference>
<evidence type="ECO:0000313" key="3">
    <source>
        <dbReference type="EMBL" id="CAB4770478.1"/>
    </source>
</evidence>
<comment type="similarity">
    <text evidence="1">Belongs to the RutC family.</text>
</comment>
<dbReference type="InterPro" id="IPR006175">
    <property type="entry name" value="YjgF/YER057c/UK114"/>
</dbReference>
<dbReference type="GO" id="GO:0005829">
    <property type="term" value="C:cytosol"/>
    <property type="evidence" value="ECO:0007669"/>
    <property type="project" value="TreeGrafter"/>
</dbReference>
<reference evidence="3" key="1">
    <citation type="submission" date="2020-05" db="EMBL/GenBank/DDBJ databases">
        <authorList>
            <person name="Chiriac C."/>
            <person name="Salcher M."/>
            <person name="Ghai R."/>
            <person name="Kavagutti S V."/>
        </authorList>
    </citation>
    <scope>NUCLEOTIDE SEQUENCE</scope>
</reference>
<dbReference type="SUPFAM" id="SSF55298">
    <property type="entry name" value="YjgF-like"/>
    <property type="match status" value="1"/>
</dbReference>
<dbReference type="Gene3D" id="3.30.1330.40">
    <property type="entry name" value="RutC-like"/>
    <property type="match status" value="1"/>
</dbReference>
<dbReference type="PANTHER" id="PTHR11803">
    <property type="entry name" value="2-IMINOBUTANOATE/2-IMINOPROPANOATE DEAMINASE RIDA"/>
    <property type="match status" value="1"/>
</dbReference>
<dbReference type="EMBL" id="CAEZYH010000010">
    <property type="protein sequence ID" value="CAB4712221.1"/>
    <property type="molecule type" value="Genomic_DNA"/>
</dbReference>
<accession>A0A6J6VI14</accession>
<dbReference type="GO" id="GO:0019239">
    <property type="term" value="F:deaminase activity"/>
    <property type="evidence" value="ECO:0007669"/>
    <property type="project" value="TreeGrafter"/>
</dbReference>
<organism evidence="3">
    <name type="scientific">freshwater metagenome</name>
    <dbReference type="NCBI Taxonomy" id="449393"/>
    <lineage>
        <taxon>unclassified sequences</taxon>
        <taxon>metagenomes</taxon>
        <taxon>ecological metagenomes</taxon>
    </lineage>
</organism>
<evidence type="ECO:0000313" key="2">
    <source>
        <dbReference type="EMBL" id="CAB4712221.1"/>
    </source>
</evidence>
<dbReference type="EMBL" id="CAEZZP010000039">
    <property type="protein sequence ID" value="CAB4770478.1"/>
    <property type="molecule type" value="Genomic_DNA"/>
</dbReference>
<sequence>MVVPQVPRLKLRDCHNEVMNLEVMLANTPPTASHYAHAVVTTYPQRMLHTSGIAPINAEGMVPDGIEDQSRVVWTNLLEILAESEMDITDVVSVTTYVVVGQPIGAVLVARDRALKGHRAASTVVMVSELIRPEWLIEIALVAAK</sequence>
<protein>
    <submittedName>
        <fullName evidence="3">Unannotated protein</fullName>
    </submittedName>
</protein>
<dbReference type="InterPro" id="IPR035959">
    <property type="entry name" value="RutC-like_sf"/>
</dbReference>
<dbReference type="Pfam" id="PF01042">
    <property type="entry name" value="Ribonuc_L-PSP"/>
    <property type="match status" value="1"/>
</dbReference>
<dbReference type="AlphaFoldDB" id="A0A6J6VI14"/>
<gene>
    <name evidence="2" type="ORF">UFOPK2658_00474</name>
    <name evidence="3" type="ORF">UFOPK2880_00791</name>
</gene>
<evidence type="ECO:0000256" key="1">
    <source>
        <dbReference type="ARBA" id="ARBA00010552"/>
    </source>
</evidence>
<name>A0A6J6VI14_9ZZZZ</name>